<protein>
    <submittedName>
        <fullName evidence="1">Uncharacterized protein</fullName>
    </submittedName>
</protein>
<name>A0A8T1B4A5_9STRA</name>
<organism evidence="1 2">
    <name type="scientific">Phytophthora cactorum</name>
    <dbReference type="NCBI Taxonomy" id="29920"/>
    <lineage>
        <taxon>Eukaryota</taxon>
        <taxon>Sar</taxon>
        <taxon>Stramenopiles</taxon>
        <taxon>Oomycota</taxon>
        <taxon>Peronosporomycetes</taxon>
        <taxon>Peronosporales</taxon>
        <taxon>Peronosporaceae</taxon>
        <taxon>Phytophthora</taxon>
    </lineage>
</organism>
<dbReference type="Proteomes" id="UP000736787">
    <property type="component" value="Unassembled WGS sequence"/>
</dbReference>
<sequence length="146" mass="16037">MEETLSLQPLCRKSYQAASSIANLALSVAAQLSIFLARSANADSVGCTSHPPQHSALTGYCSRASLPSSLKEIAQGRRRQHHLAGFPLDAAVAVPAQDSTQRATEVRAHRRRFPSLQAAVEPKLPGRTEARWMRPVFFPQRVRQHT</sequence>
<dbReference type="EMBL" id="RCMK01001477">
    <property type="protein sequence ID" value="KAG2893552.1"/>
    <property type="molecule type" value="Genomic_DNA"/>
</dbReference>
<accession>A0A8T1B4A5</accession>
<proteinExistence type="predicted"/>
<gene>
    <name evidence="1" type="ORF">PC117_g23745</name>
</gene>
<comment type="caution">
    <text evidence="1">The sequence shown here is derived from an EMBL/GenBank/DDBJ whole genome shotgun (WGS) entry which is preliminary data.</text>
</comment>
<dbReference type="AlphaFoldDB" id="A0A8T1B4A5"/>
<reference evidence="1" key="1">
    <citation type="submission" date="2018-10" db="EMBL/GenBank/DDBJ databases">
        <title>Effector identification in a new, highly contiguous assembly of the strawberry crown rot pathogen Phytophthora cactorum.</title>
        <authorList>
            <person name="Armitage A.D."/>
            <person name="Nellist C.F."/>
            <person name="Bates H."/>
            <person name="Vickerstaff R.J."/>
            <person name="Harrison R.J."/>
        </authorList>
    </citation>
    <scope>NUCLEOTIDE SEQUENCE</scope>
    <source>
        <strain evidence="1">4040</strain>
    </source>
</reference>
<evidence type="ECO:0000313" key="1">
    <source>
        <dbReference type="EMBL" id="KAG2893552.1"/>
    </source>
</evidence>
<evidence type="ECO:0000313" key="2">
    <source>
        <dbReference type="Proteomes" id="UP000736787"/>
    </source>
</evidence>